<sequence>MDGDEVVFIDSSVLISCGRRESTRFRALAREAKQRDTVFRIPPAVYAEVTDDPAVEAYMATGSPVDAAVQEGWMTVTDSPSYANSNVSAVMDQTRSFIANASNRSEDLVEKADTQIVGLALECLLADTADSVTVVTNDIPLGDAAASLIPQYGFDTQQVTWCTGGEFAAELAADFVSEFE</sequence>
<evidence type="ECO:0008006" key="3">
    <source>
        <dbReference type="Google" id="ProtNLM"/>
    </source>
</evidence>
<dbReference type="Proteomes" id="UP000705823">
    <property type="component" value="Unassembled WGS sequence"/>
</dbReference>
<dbReference type="Pfam" id="PF26425">
    <property type="entry name" value="PIN_halo"/>
    <property type="match status" value="1"/>
</dbReference>
<proteinExistence type="predicted"/>
<dbReference type="InterPro" id="IPR058703">
    <property type="entry name" value="PIN-containing"/>
</dbReference>
<evidence type="ECO:0000313" key="1">
    <source>
        <dbReference type="EMBL" id="TQQ79764.1"/>
    </source>
</evidence>
<dbReference type="OrthoDB" id="198445at2157"/>
<name>A0A8J8P877_9EURY</name>
<organism evidence="1 2">
    <name type="scientific">Halonotius terrestris</name>
    <dbReference type="NCBI Taxonomy" id="2487750"/>
    <lineage>
        <taxon>Archaea</taxon>
        <taxon>Methanobacteriati</taxon>
        <taxon>Methanobacteriota</taxon>
        <taxon>Stenosarchaea group</taxon>
        <taxon>Halobacteria</taxon>
        <taxon>Halobacteriales</taxon>
        <taxon>Haloferacaceae</taxon>
        <taxon>Halonotius</taxon>
    </lineage>
</organism>
<dbReference type="EMBL" id="RKLU01000004">
    <property type="protein sequence ID" value="TQQ79764.1"/>
    <property type="molecule type" value="Genomic_DNA"/>
</dbReference>
<reference evidence="1" key="1">
    <citation type="submission" date="2019-02" db="EMBL/GenBank/DDBJ databases">
        <title>Halonotius sp. a new haloarchaeum isolated from saline soil.</title>
        <authorList>
            <person name="Duran-Viseras A."/>
            <person name="Sanchez-Porro C."/>
            <person name="Ventosa A."/>
        </authorList>
    </citation>
    <scope>NUCLEOTIDE SEQUENCE</scope>
    <source>
        <strain evidence="1">F15B</strain>
    </source>
</reference>
<keyword evidence="2" id="KW-1185">Reference proteome</keyword>
<gene>
    <name evidence="1" type="ORF">EGH24_09695</name>
</gene>
<dbReference type="AlphaFoldDB" id="A0A8J8P877"/>
<comment type="caution">
    <text evidence="1">The sequence shown here is derived from an EMBL/GenBank/DDBJ whole genome shotgun (WGS) entry which is preliminary data.</text>
</comment>
<evidence type="ECO:0000313" key="2">
    <source>
        <dbReference type="Proteomes" id="UP000705823"/>
    </source>
</evidence>
<dbReference type="RefSeq" id="WP_142979956.1">
    <property type="nucleotide sequence ID" value="NZ_RKLU01000004.1"/>
</dbReference>
<protein>
    <recommendedName>
        <fullName evidence="3">PIN domain-containing protein</fullName>
    </recommendedName>
</protein>
<accession>A0A8J8P877</accession>